<evidence type="ECO:0000313" key="3">
    <source>
        <dbReference type="Proteomes" id="UP000316371"/>
    </source>
</evidence>
<evidence type="ECO:0000313" key="2">
    <source>
        <dbReference type="EMBL" id="TRX42754.1"/>
    </source>
</evidence>
<dbReference type="EMBL" id="VJZT01000001">
    <property type="protein sequence ID" value="TRX42754.1"/>
    <property type="molecule type" value="Genomic_DNA"/>
</dbReference>
<sequence length="264" mass="30483">MKRGYFLWDKLIRNTNSTDGKREVEFKALVIESNYKVCAWVMIYKNIEGKTKYFCIPTQESSKEIWDKCFIDLRDTNLQTTAYLPITWAMMNLIGQLTNDYNNVCFSKGSMVLTQNMQYKTIETITNEDTLVVYDNIRKKLTTSKVKKLVTHDESKYEVYKITFTQKEELYADNSETFSNPSIIDGKKVIEATANHPILTNNGIKRIDELEYGNEVLVVNTLGETLTYIVSNIQKNYRKVDSVYNVILENGNTFVVDGVIVSTK</sequence>
<dbReference type="CDD" id="cd00081">
    <property type="entry name" value="Hint"/>
    <property type="match status" value="1"/>
</dbReference>
<proteinExistence type="predicted"/>
<dbReference type="InterPro" id="IPR003587">
    <property type="entry name" value="Hint_dom_N"/>
</dbReference>
<dbReference type="Proteomes" id="UP000316371">
    <property type="component" value="Unassembled WGS sequence"/>
</dbReference>
<dbReference type="PROSITE" id="PS50817">
    <property type="entry name" value="INTEIN_N_TER"/>
    <property type="match status" value="1"/>
</dbReference>
<dbReference type="Gene3D" id="2.170.16.10">
    <property type="entry name" value="Hedgehog/Intein (Hint) domain"/>
    <property type="match status" value="1"/>
</dbReference>
<reference evidence="2 3" key="1">
    <citation type="submission" date="2019-07" db="EMBL/GenBank/DDBJ databases">
        <title>Novel species of Flavobacterium.</title>
        <authorList>
            <person name="Liu Q."/>
            <person name="Xin Y.-H."/>
        </authorList>
    </citation>
    <scope>NUCLEOTIDE SEQUENCE [LARGE SCALE GENOMIC DNA]</scope>
    <source>
        <strain evidence="2 3">LB1R34</strain>
    </source>
</reference>
<dbReference type="InterPro" id="IPR036844">
    <property type="entry name" value="Hint_dom_sf"/>
</dbReference>
<dbReference type="SMART" id="SM00306">
    <property type="entry name" value="HintN"/>
    <property type="match status" value="1"/>
</dbReference>
<accession>A0A553ECH4</accession>
<dbReference type="AlphaFoldDB" id="A0A553ECH4"/>
<dbReference type="InterPro" id="IPR006141">
    <property type="entry name" value="Intein_N"/>
</dbReference>
<name>A0A553ECH4_9FLAO</name>
<keyword evidence="3" id="KW-1185">Reference proteome</keyword>
<evidence type="ECO:0000259" key="1">
    <source>
        <dbReference type="SMART" id="SM00306"/>
    </source>
</evidence>
<dbReference type="RefSeq" id="WP_144066613.1">
    <property type="nucleotide sequence ID" value="NZ_VJZT01000001.1"/>
</dbReference>
<dbReference type="OrthoDB" id="645009at2"/>
<gene>
    <name evidence="2" type="ORF">FNW21_00005</name>
</gene>
<dbReference type="GO" id="GO:0016539">
    <property type="term" value="P:intein-mediated protein splicing"/>
    <property type="evidence" value="ECO:0007669"/>
    <property type="project" value="InterPro"/>
</dbReference>
<protein>
    <recommendedName>
        <fullName evidence="1">Hint domain-containing protein</fullName>
    </recommendedName>
</protein>
<feature type="domain" description="Hint" evidence="1">
    <location>
        <begin position="103"/>
        <end position="220"/>
    </location>
</feature>
<dbReference type="SUPFAM" id="SSF51294">
    <property type="entry name" value="Hedgehog/intein (Hint) domain"/>
    <property type="match status" value="1"/>
</dbReference>
<organism evidence="2 3">
    <name type="scientific">Flavobacterium restrictum</name>
    <dbReference type="NCBI Taxonomy" id="2594428"/>
    <lineage>
        <taxon>Bacteria</taxon>
        <taxon>Pseudomonadati</taxon>
        <taxon>Bacteroidota</taxon>
        <taxon>Flavobacteriia</taxon>
        <taxon>Flavobacteriales</taxon>
        <taxon>Flavobacteriaceae</taxon>
        <taxon>Flavobacterium</taxon>
    </lineage>
</organism>
<comment type="caution">
    <text evidence="2">The sequence shown here is derived from an EMBL/GenBank/DDBJ whole genome shotgun (WGS) entry which is preliminary data.</text>
</comment>